<protein>
    <recommendedName>
        <fullName evidence="5">Retrotransposon gag domain-containing protein</fullName>
    </recommendedName>
</protein>
<keyword evidence="4" id="KW-1185">Reference proteome</keyword>
<keyword evidence="2" id="KW-0732">Signal</keyword>
<dbReference type="Proteomes" id="UP001454036">
    <property type="component" value="Unassembled WGS sequence"/>
</dbReference>
<evidence type="ECO:0000313" key="3">
    <source>
        <dbReference type="EMBL" id="GAA0139084.1"/>
    </source>
</evidence>
<feature type="region of interest" description="Disordered" evidence="1">
    <location>
        <begin position="212"/>
        <end position="232"/>
    </location>
</feature>
<dbReference type="EMBL" id="BAABME010000057">
    <property type="protein sequence ID" value="GAA0139084.1"/>
    <property type="molecule type" value="Genomic_DNA"/>
</dbReference>
<comment type="caution">
    <text evidence="3">The sequence shown here is derived from an EMBL/GenBank/DDBJ whole genome shotgun (WGS) entry which is preliminary data.</text>
</comment>
<evidence type="ECO:0008006" key="5">
    <source>
        <dbReference type="Google" id="ProtNLM"/>
    </source>
</evidence>
<dbReference type="AlphaFoldDB" id="A0AAV3NIV6"/>
<accession>A0AAV3NIV6</accession>
<evidence type="ECO:0000256" key="1">
    <source>
        <dbReference type="SAM" id="MobiDB-lite"/>
    </source>
</evidence>
<sequence length="232" mass="26650">MLRLVVSAMLGTVMRISLVAKLQLQVNELNATLKDITPTLGPTKHSTLLPISYRLTHETMPKGFRMPKFRTFDGMRDPGNHLKAYDSQLSFCASEDDVYAQAFLSSLSGAALTWLHKLPTNSIDCWQVKYIKLEEAKKVAEEYNEKLPKKETPRSPKRKPVWDRLQRNPQKKQMGISPRRENGRIRAPQEPVYTSYTPLCPTIGKVYAQMEDMKMLPKPQKLRAPPNRRDQK</sequence>
<feature type="signal peptide" evidence="2">
    <location>
        <begin position="1"/>
        <end position="15"/>
    </location>
</feature>
<proteinExistence type="predicted"/>
<feature type="region of interest" description="Disordered" evidence="1">
    <location>
        <begin position="143"/>
        <end position="184"/>
    </location>
</feature>
<name>A0AAV3NIV6_LITER</name>
<evidence type="ECO:0000313" key="4">
    <source>
        <dbReference type="Proteomes" id="UP001454036"/>
    </source>
</evidence>
<gene>
    <name evidence="3" type="ORF">LIER_00703</name>
</gene>
<feature type="chain" id="PRO_5043416383" description="Retrotransposon gag domain-containing protein" evidence="2">
    <location>
        <begin position="16"/>
        <end position="232"/>
    </location>
</feature>
<feature type="compositionally biased region" description="Basic and acidic residues" evidence="1">
    <location>
        <begin position="143"/>
        <end position="166"/>
    </location>
</feature>
<reference evidence="3 4" key="1">
    <citation type="submission" date="2024-01" db="EMBL/GenBank/DDBJ databases">
        <title>The complete chloroplast genome sequence of Lithospermum erythrorhizon: insights into the phylogenetic relationship among Boraginaceae species and the maternal lineages of purple gromwells.</title>
        <authorList>
            <person name="Okada T."/>
            <person name="Watanabe K."/>
        </authorList>
    </citation>
    <scope>NUCLEOTIDE SEQUENCE [LARGE SCALE GENOMIC DNA]</scope>
</reference>
<organism evidence="3 4">
    <name type="scientific">Lithospermum erythrorhizon</name>
    <name type="common">Purple gromwell</name>
    <name type="synonym">Lithospermum officinale var. erythrorhizon</name>
    <dbReference type="NCBI Taxonomy" id="34254"/>
    <lineage>
        <taxon>Eukaryota</taxon>
        <taxon>Viridiplantae</taxon>
        <taxon>Streptophyta</taxon>
        <taxon>Embryophyta</taxon>
        <taxon>Tracheophyta</taxon>
        <taxon>Spermatophyta</taxon>
        <taxon>Magnoliopsida</taxon>
        <taxon>eudicotyledons</taxon>
        <taxon>Gunneridae</taxon>
        <taxon>Pentapetalae</taxon>
        <taxon>asterids</taxon>
        <taxon>lamiids</taxon>
        <taxon>Boraginales</taxon>
        <taxon>Boraginaceae</taxon>
        <taxon>Boraginoideae</taxon>
        <taxon>Lithospermeae</taxon>
        <taxon>Lithospermum</taxon>
    </lineage>
</organism>
<evidence type="ECO:0000256" key="2">
    <source>
        <dbReference type="SAM" id="SignalP"/>
    </source>
</evidence>